<reference evidence="2" key="1">
    <citation type="journal article" date="2014" name="Genome Biol. Evol.">
        <title>Pangenome evidence for extensive interdomain horizontal transfer affecting lineage core and shell genes in uncultured planktonic thaumarchaeota and euryarchaeota.</title>
        <authorList>
            <person name="Deschamps P."/>
            <person name="Zivanovic Y."/>
            <person name="Moreira D."/>
            <person name="Rodriguez-Valera F."/>
            <person name="Lopez-Garcia P."/>
        </authorList>
    </citation>
    <scope>NUCLEOTIDE SEQUENCE</scope>
</reference>
<dbReference type="GO" id="GO:0045936">
    <property type="term" value="P:negative regulation of phosphate metabolic process"/>
    <property type="evidence" value="ECO:0007669"/>
    <property type="project" value="InterPro"/>
</dbReference>
<dbReference type="PANTHER" id="PTHR42930:SF2">
    <property type="entry name" value="PHOU DOMAIN-CONTAINING PROTEIN"/>
    <property type="match status" value="1"/>
</dbReference>
<dbReference type="InterPro" id="IPR007159">
    <property type="entry name" value="SpoVT-AbrB_dom"/>
</dbReference>
<proteinExistence type="predicted"/>
<dbReference type="SUPFAM" id="SSF109755">
    <property type="entry name" value="PhoU-like"/>
    <property type="match status" value="1"/>
</dbReference>
<dbReference type="PANTHER" id="PTHR42930">
    <property type="entry name" value="PHOSPHATE-SPECIFIC TRANSPORT SYSTEM ACCESSORY PROTEIN PHOU"/>
    <property type="match status" value="1"/>
</dbReference>
<feature type="domain" description="SpoVT-AbrB" evidence="1">
    <location>
        <begin position="17"/>
        <end position="63"/>
    </location>
</feature>
<dbReference type="Pfam" id="PF04014">
    <property type="entry name" value="MazE_antitoxin"/>
    <property type="match status" value="1"/>
</dbReference>
<evidence type="ECO:0000313" key="2">
    <source>
        <dbReference type="EMBL" id="AIF06014.1"/>
    </source>
</evidence>
<dbReference type="InterPro" id="IPR038078">
    <property type="entry name" value="PhoU-like_sf"/>
</dbReference>
<dbReference type="AlphaFoldDB" id="A0A075GQH6"/>
<dbReference type="InterPro" id="IPR026022">
    <property type="entry name" value="PhoU_dom"/>
</dbReference>
<name>A0A075GQH6_9ARCH</name>
<dbReference type="GO" id="GO:0003677">
    <property type="term" value="F:DNA binding"/>
    <property type="evidence" value="ECO:0007669"/>
    <property type="project" value="InterPro"/>
</dbReference>
<protein>
    <submittedName>
        <fullName evidence="2">Phosphate uptake regulator</fullName>
    </submittedName>
</protein>
<dbReference type="Pfam" id="PF01895">
    <property type="entry name" value="PhoU"/>
    <property type="match status" value="1"/>
</dbReference>
<evidence type="ECO:0000259" key="1">
    <source>
        <dbReference type="SMART" id="SM00966"/>
    </source>
</evidence>
<dbReference type="SMART" id="SM00966">
    <property type="entry name" value="SpoVT_AbrB"/>
    <property type="match status" value="1"/>
</dbReference>
<sequence>MMIPMNDKNIERRNLQISGGSTYVISLPKKWIERLNLKNGDSMKIVNNPNHSITLFPDTIIQKTSSHPVIKIKKTDSLESIKRKVISLYVSGHDFIIVKSPRSKLETDVRSMIIKLIRTKFVGTEIIESDSVSITIKVLTVNPEMKLELAFNRMYKSTSNMFFELIHAIEKNDLEYAEEIIQMDDEIDRFSHYLTRNLVMSLDDRNILSQLGLEKTSQVIGYKRIITCVERIADHISLIAKIVVNPQNNLKNIPKKIIPEYEKTITLFDNIMNLVSERDYVNAESFAMQIEESLDNISEMIGLTKNNENSVISKNLLYENKRILDYLLDVCEVVMNETVNSVVSHNESEVIPK</sequence>
<dbReference type="InterPro" id="IPR028366">
    <property type="entry name" value="PhoU"/>
</dbReference>
<accession>A0A075GQH6</accession>
<organism evidence="2">
    <name type="scientific">uncultured marine thaumarchaeote KM3_18_D11</name>
    <dbReference type="NCBI Taxonomy" id="1456075"/>
    <lineage>
        <taxon>Archaea</taxon>
        <taxon>Nitrososphaerota</taxon>
        <taxon>environmental samples</taxon>
    </lineage>
</organism>
<dbReference type="EMBL" id="KF900757">
    <property type="protein sequence ID" value="AIF06014.1"/>
    <property type="molecule type" value="Genomic_DNA"/>
</dbReference>
<dbReference type="GO" id="GO:0030643">
    <property type="term" value="P:intracellular phosphate ion homeostasis"/>
    <property type="evidence" value="ECO:0007669"/>
    <property type="project" value="InterPro"/>
</dbReference>
<dbReference type="Gene3D" id="1.20.58.220">
    <property type="entry name" value="Phosphate transport system protein phou homolog 2, domain 2"/>
    <property type="match status" value="1"/>
</dbReference>